<dbReference type="EMBL" id="JARIHO010000054">
    <property type="protein sequence ID" value="KAJ7319442.1"/>
    <property type="molecule type" value="Genomic_DNA"/>
</dbReference>
<reference evidence="1" key="1">
    <citation type="submission" date="2023-03" db="EMBL/GenBank/DDBJ databases">
        <title>Massive genome expansion in bonnet fungi (Mycena s.s.) driven by repeated elements and novel gene families across ecological guilds.</title>
        <authorList>
            <consortium name="Lawrence Berkeley National Laboratory"/>
            <person name="Harder C.B."/>
            <person name="Miyauchi S."/>
            <person name="Viragh M."/>
            <person name="Kuo A."/>
            <person name="Thoen E."/>
            <person name="Andreopoulos B."/>
            <person name="Lu D."/>
            <person name="Skrede I."/>
            <person name="Drula E."/>
            <person name="Henrissat B."/>
            <person name="Morin E."/>
            <person name="Kohler A."/>
            <person name="Barry K."/>
            <person name="LaButti K."/>
            <person name="Morin E."/>
            <person name="Salamov A."/>
            <person name="Lipzen A."/>
            <person name="Mereny Z."/>
            <person name="Hegedus B."/>
            <person name="Baldrian P."/>
            <person name="Stursova M."/>
            <person name="Weitz H."/>
            <person name="Taylor A."/>
            <person name="Grigoriev I.V."/>
            <person name="Nagy L.G."/>
            <person name="Martin F."/>
            <person name="Kauserud H."/>
        </authorList>
    </citation>
    <scope>NUCLEOTIDE SEQUENCE</scope>
    <source>
        <strain evidence="1">CBHHK002</strain>
    </source>
</reference>
<gene>
    <name evidence="1" type="ORF">DFH08DRAFT_819373</name>
</gene>
<protein>
    <submittedName>
        <fullName evidence="1">Uncharacterized protein</fullName>
    </submittedName>
</protein>
<dbReference type="AlphaFoldDB" id="A0AAD6ZF34"/>
<sequence length="142" mass="16555">MSGPRIEREVPVVLAQWIDNTRFLRVGHLLPGLDEDHWDRMCEMGYVGALLETRRAKRGKRTVTHSRHGLVPNRTGVPEVQNNWISHILPEWGLSATRPWWVWWPRYVLNTDFTLEVVQNWSEFSSVEPKLEDWVKIATGTG</sequence>
<comment type="caution">
    <text evidence="1">The sequence shown here is derived from an EMBL/GenBank/DDBJ whole genome shotgun (WGS) entry which is preliminary data.</text>
</comment>
<proteinExistence type="predicted"/>
<keyword evidence="2" id="KW-1185">Reference proteome</keyword>
<organism evidence="1 2">
    <name type="scientific">Mycena albidolilacea</name>
    <dbReference type="NCBI Taxonomy" id="1033008"/>
    <lineage>
        <taxon>Eukaryota</taxon>
        <taxon>Fungi</taxon>
        <taxon>Dikarya</taxon>
        <taxon>Basidiomycota</taxon>
        <taxon>Agaricomycotina</taxon>
        <taxon>Agaricomycetes</taxon>
        <taxon>Agaricomycetidae</taxon>
        <taxon>Agaricales</taxon>
        <taxon>Marasmiineae</taxon>
        <taxon>Mycenaceae</taxon>
        <taxon>Mycena</taxon>
    </lineage>
</organism>
<evidence type="ECO:0000313" key="2">
    <source>
        <dbReference type="Proteomes" id="UP001218218"/>
    </source>
</evidence>
<name>A0AAD6ZF34_9AGAR</name>
<accession>A0AAD6ZF34</accession>
<dbReference type="Proteomes" id="UP001218218">
    <property type="component" value="Unassembled WGS sequence"/>
</dbReference>
<evidence type="ECO:0000313" key="1">
    <source>
        <dbReference type="EMBL" id="KAJ7319442.1"/>
    </source>
</evidence>